<dbReference type="PANTHER" id="PTHR33744">
    <property type="entry name" value="CARBOHYDRATE DIACID REGULATOR"/>
    <property type="match status" value="1"/>
</dbReference>
<comment type="caution">
    <text evidence="5">The sequence shown here is derived from an EMBL/GenBank/DDBJ whole genome shotgun (WGS) entry which is preliminary data.</text>
</comment>
<dbReference type="PANTHER" id="PTHR33744:SF17">
    <property type="entry name" value="CONSERVED PROTEIN"/>
    <property type="match status" value="1"/>
</dbReference>
<gene>
    <name evidence="5" type="ORF">FCG67_18765</name>
</gene>
<dbReference type="Pfam" id="PF17853">
    <property type="entry name" value="GGDEF_2"/>
    <property type="match status" value="1"/>
</dbReference>
<feature type="domain" description="PucR C-terminal helix-turn-helix" evidence="3">
    <location>
        <begin position="455"/>
        <end position="509"/>
    </location>
</feature>
<evidence type="ECO:0000256" key="2">
    <source>
        <dbReference type="SAM" id="MobiDB-lite"/>
    </source>
</evidence>
<dbReference type="InterPro" id="IPR025736">
    <property type="entry name" value="PucR_C-HTH_dom"/>
</dbReference>
<proteinExistence type="inferred from homology"/>
<evidence type="ECO:0000256" key="1">
    <source>
        <dbReference type="ARBA" id="ARBA00006754"/>
    </source>
</evidence>
<dbReference type="Proteomes" id="UP000305109">
    <property type="component" value="Unassembled WGS sequence"/>
</dbReference>
<feature type="domain" description="CdaR GGDEF-like" evidence="4">
    <location>
        <begin position="291"/>
        <end position="399"/>
    </location>
</feature>
<comment type="similarity">
    <text evidence="1">Belongs to the CdaR family.</text>
</comment>
<dbReference type="InterPro" id="IPR041522">
    <property type="entry name" value="CdaR_GGDEF"/>
</dbReference>
<protein>
    <submittedName>
        <fullName evidence="5">PucR family transcriptional regulator</fullName>
    </submittedName>
</protein>
<reference evidence="5 6" key="1">
    <citation type="submission" date="2019-04" db="EMBL/GenBank/DDBJ databases">
        <title>Rhodococcus oryzae sp. nov., a novel actinomycete isolated from rhizosphere soil of rice (Oryza sativa L.).</title>
        <authorList>
            <person name="Li C."/>
        </authorList>
    </citation>
    <scope>NUCLEOTIDE SEQUENCE [LARGE SCALE GENOMIC DNA]</scope>
    <source>
        <strain evidence="5 6">NEAU-CX67</strain>
    </source>
</reference>
<dbReference type="EMBL" id="SUMD01000009">
    <property type="protein sequence ID" value="TJZ76057.1"/>
    <property type="molecule type" value="Genomic_DNA"/>
</dbReference>
<evidence type="ECO:0000313" key="5">
    <source>
        <dbReference type="EMBL" id="TJZ76057.1"/>
    </source>
</evidence>
<dbReference type="InterPro" id="IPR042070">
    <property type="entry name" value="PucR_C-HTH_sf"/>
</dbReference>
<keyword evidence="6" id="KW-1185">Reference proteome</keyword>
<name>A0ABY2RJ93_9NOCA</name>
<evidence type="ECO:0000259" key="3">
    <source>
        <dbReference type="Pfam" id="PF13556"/>
    </source>
</evidence>
<dbReference type="RefSeq" id="WP_136911206.1">
    <property type="nucleotide sequence ID" value="NZ_SUMD01000009.1"/>
</dbReference>
<feature type="compositionally biased region" description="Basic and acidic residues" evidence="2">
    <location>
        <begin position="519"/>
        <end position="528"/>
    </location>
</feature>
<evidence type="ECO:0000313" key="6">
    <source>
        <dbReference type="Proteomes" id="UP000305109"/>
    </source>
</evidence>
<feature type="region of interest" description="Disordered" evidence="2">
    <location>
        <begin position="519"/>
        <end position="554"/>
    </location>
</feature>
<sequence length="554" mass="59596">MIHVSALIDSLGGALLRQVVSGHRDQISDVTLSGDPSFEHSGGLVLGLGIDSTAAAVDLLNHSDRTGAAAVILKAPFADDPDVAGLATELGIGLVELQPQASWTHLVWLTRSILDHSTTLAGSEIQRDPSGYGELFAFADAAAAIISAPVTIEDADSRVLAYSELQDTADPARISTIVGRRVPDRIISHFRSRGTFRRLQKSDEPIWVDAGPDGVLPRLIIPIRAGRELLGSIWAVDPGPVPDDQVRELTRTASVIALHLLRLRAQSGAARRMMADRLRAALLTPDHETGLRLPPGPWRVVALADTGTDEAPDYRVELWESVMRRHGWTQPLLTAIDGVPIAVVTENGAPRTVGSWAWLHALAAETSAYDSGVAVLAGRPAHTTKDLPRSRAEATELIRLARTGRVAAPATTFEEAWHEIVLARAQAALLTGPPLGEGPVQTLVEHDAERGTEYVATLSTFLAHYGEPKRAAHSLHIHPNTLRYRMKHITELTGLDLTETRLRLAIAIHLTSVLDARNDTKAKKDLSARDVTSGPSDARAATDGPKDQTSEEIP</sequence>
<organism evidence="5 6">
    <name type="scientific">Rhodococcus oryzae</name>
    <dbReference type="NCBI Taxonomy" id="2571143"/>
    <lineage>
        <taxon>Bacteria</taxon>
        <taxon>Bacillati</taxon>
        <taxon>Actinomycetota</taxon>
        <taxon>Actinomycetes</taxon>
        <taxon>Mycobacteriales</taxon>
        <taxon>Nocardiaceae</taxon>
        <taxon>Rhodococcus</taxon>
    </lineage>
</organism>
<accession>A0ABY2RJ93</accession>
<dbReference type="Pfam" id="PF13556">
    <property type="entry name" value="HTH_30"/>
    <property type="match status" value="1"/>
</dbReference>
<feature type="compositionally biased region" description="Basic and acidic residues" evidence="2">
    <location>
        <begin position="544"/>
        <end position="554"/>
    </location>
</feature>
<evidence type="ECO:0000259" key="4">
    <source>
        <dbReference type="Pfam" id="PF17853"/>
    </source>
</evidence>
<dbReference type="Gene3D" id="1.10.10.2840">
    <property type="entry name" value="PucR C-terminal helix-turn-helix domain"/>
    <property type="match status" value="1"/>
</dbReference>
<dbReference type="InterPro" id="IPR051448">
    <property type="entry name" value="CdaR-like_regulators"/>
</dbReference>